<feature type="domain" description="Gla" evidence="25">
    <location>
        <begin position="40"/>
        <end position="86"/>
    </location>
</feature>
<evidence type="ECO:0000256" key="16">
    <source>
        <dbReference type="ARBA" id="ARBA00023180"/>
    </source>
</evidence>
<dbReference type="InterPro" id="IPR033116">
    <property type="entry name" value="TRYPSIN_SER"/>
</dbReference>
<feature type="active site" description="Charge relay system" evidence="19">
    <location>
        <position position="238"/>
    </location>
</feature>
<keyword evidence="6" id="KW-0964">Secreted</keyword>
<protein>
    <recommendedName>
        <fullName evidence="4">Coagulation factor VII</fullName>
        <ecNumber evidence="3">3.4.21.21</ecNumber>
    </recommendedName>
    <alternativeName>
        <fullName evidence="17">Serum prothrombin conversion accelerator</fullName>
    </alternativeName>
</protein>
<sequence length="442" mass="49364">SRLCVRSGAVLLVVLTCTVPSAVLVSRDEAHGVLRRRPRANAGWLEELKMGNLERECMEEKCSYEEAREVYEHDEATNEFWTNYNVEKRCESNPCQNNGTCVNSQDAYTCFCPEGFNGRNCEEAIEDTLKCLYLNGGCEHFCNDTGGQRSCECAQGYALGEDGETCEPQDLYPCGKIPILKEDQSAKTDKSSDSRGRIVGGTECPKGHCPWQVLLEYNKKPFCGGVILTPYWVITASHCLEKLKAAYLKVVAGKGEHNIDKKEGTEQTIQVAKVIMHKKYRVQNTDNDIALLKLQEPIVYSAYAVPICLPQKELSERDLAAIRFSTVSGWGQMSENGPISPVLQMLEVPRQRSQDCREQSKINITDNMFCAGYFDGKQDSCKGDSGGPLVTRYKNTWFLTGIVSWGKGCARPGYYGIYTRVSNYLDWIQQNTATQSLKGNAT</sequence>
<dbReference type="FunFam" id="2.40.10.10:FF:000013">
    <property type="entry name" value="Coagulation factor X"/>
    <property type="match status" value="1"/>
</dbReference>
<dbReference type="EC" id="3.4.21.21" evidence="3"/>
<dbReference type="PROSITE" id="PS00010">
    <property type="entry name" value="ASX_HYDROXYL"/>
    <property type="match status" value="1"/>
</dbReference>
<dbReference type="SMART" id="SM00179">
    <property type="entry name" value="EGF_CA"/>
    <property type="match status" value="1"/>
</dbReference>
<dbReference type="Pfam" id="PF00089">
    <property type="entry name" value="Trypsin"/>
    <property type="match status" value="1"/>
</dbReference>
<evidence type="ECO:0000256" key="21">
    <source>
        <dbReference type="RuleBase" id="RU363034"/>
    </source>
</evidence>
<dbReference type="InterPro" id="IPR012224">
    <property type="entry name" value="Pept_S1A_FX"/>
</dbReference>
<evidence type="ECO:0000259" key="25">
    <source>
        <dbReference type="PROSITE" id="PS50998"/>
    </source>
</evidence>
<feature type="domain" description="EGF-like" evidence="23">
    <location>
        <begin position="86"/>
        <end position="122"/>
    </location>
</feature>
<dbReference type="AlphaFoldDB" id="W5MU78"/>
<dbReference type="InterPro" id="IPR001314">
    <property type="entry name" value="Peptidase_S1A"/>
</dbReference>
<dbReference type="Proteomes" id="UP000018468">
    <property type="component" value="Linkage group LG17"/>
</dbReference>
<dbReference type="FunFam" id="4.10.740.10:FF:000001">
    <property type="entry name" value="vitamin K-dependent protein S"/>
    <property type="match status" value="1"/>
</dbReference>
<dbReference type="Bgee" id="ENSLOCG00000009765">
    <property type="expression patterns" value="Expressed in liver and 6 other cell types or tissues"/>
</dbReference>
<evidence type="ECO:0000256" key="17">
    <source>
        <dbReference type="ARBA" id="ARBA00030307"/>
    </source>
</evidence>
<keyword evidence="7 20" id="KW-0245">EGF-like domain</keyword>
<evidence type="ECO:0000259" key="23">
    <source>
        <dbReference type="PROSITE" id="PS50026"/>
    </source>
</evidence>
<dbReference type="Gene3D" id="2.40.10.10">
    <property type="entry name" value="Trypsin-like serine proteases"/>
    <property type="match status" value="2"/>
</dbReference>
<dbReference type="SUPFAM" id="SSF57196">
    <property type="entry name" value="EGF/Laminin"/>
    <property type="match status" value="2"/>
</dbReference>
<dbReference type="InterPro" id="IPR001881">
    <property type="entry name" value="EGF-like_Ca-bd_dom"/>
</dbReference>
<dbReference type="InterPro" id="IPR000294">
    <property type="entry name" value="GLA_domain"/>
</dbReference>
<reference evidence="27" key="1">
    <citation type="submission" date="2011-12" db="EMBL/GenBank/DDBJ databases">
        <title>The Draft Genome of Lepisosteus oculatus.</title>
        <authorList>
            <consortium name="The Broad Institute Genome Assembly &amp; Analysis Group"/>
            <consortium name="Computational R&amp;D Group"/>
            <consortium name="and Sequencing Platform"/>
            <person name="Di Palma F."/>
            <person name="Alfoldi J."/>
            <person name="Johnson J."/>
            <person name="Berlin A."/>
            <person name="Gnerre S."/>
            <person name="Jaffe D."/>
            <person name="MacCallum I."/>
            <person name="Young S."/>
            <person name="Walker B.J."/>
            <person name="Lander E.S."/>
            <person name="Lindblad-Toh K."/>
        </authorList>
    </citation>
    <scope>NUCLEOTIDE SEQUENCE [LARGE SCALE GENOMIC DNA]</scope>
</reference>
<keyword evidence="11" id="KW-0677">Repeat</keyword>
<dbReference type="SMART" id="SM00181">
    <property type="entry name" value="EGF"/>
    <property type="match status" value="2"/>
</dbReference>
<evidence type="ECO:0000256" key="6">
    <source>
        <dbReference type="ARBA" id="ARBA00022525"/>
    </source>
</evidence>
<evidence type="ECO:0000256" key="1">
    <source>
        <dbReference type="ARBA" id="ARBA00001355"/>
    </source>
</evidence>
<dbReference type="SMART" id="SM00069">
    <property type="entry name" value="GLA"/>
    <property type="match status" value="1"/>
</dbReference>
<dbReference type="InterPro" id="IPR035972">
    <property type="entry name" value="GLA-like_dom_SF"/>
</dbReference>
<dbReference type="OMA" id="QGRNCET"/>
<feature type="domain" description="Peptidase S1" evidence="24">
    <location>
        <begin position="198"/>
        <end position="433"/>
    </location>
</feature>
<evidence type="ECO:0000256" key="22">
    <source>
        <dbReference type="SAM" id="SignalP"/>
    </source>
</evidence>
<dbReference type="PROSITE" id="PS50998">
    <property type="entry name" value="GLA_2"/>
    <property type="match status" value="1"/>
</dbReference>
<dbReference type="PROSITE" id="PS00011">
    <property type="entry name" value="GLA_1"/>
    <property type="match status" value="1"/>
</dbReference>
<keyword evidence="12 21" id="KW-0378">Hydrolase</keyword>
<comment type="catalytic activity">
    <reaction evidence="1">
        <text>Selective cleavage of Arg-|-Ile bond in factor X to form factor Xa.</text>
        <dbReference type="EC" id="3.4.21.21"/>
    </reaction>
</comment>
<evidence type="ECO:0000256" key="2">
    <source>
        <dbReference type="ARBA" id="ARBA00004613"/>
    </source>
</evidence>
<keyword evidence="5" id="KW-0301">Gamma-carboxyglutamic acid</keyword>
<reference evidence="26" key="3">
    <citation type="submission" date="2025-09" db="UniProtKB">
        <authorList>
            <consortium name="Ensembl"/>
        </authorList>
    </citation>
    <scope>IDENTIFICATION</scope>
</reference>
<evidence type="ECO:0000256" key="5">
    <source>
        <dbReference type="ARBA" id="ARBA00022479"/>
    </source>
</evidence>
<dbReference type="InterPro" id="IPR043504">
    <property type="entry name" value="Peptidase_S1_PA_chymotrypsin"/>
</dbReference>
<evidence type="ECO:0000313" key="27">
    <source>
        <dbReference type="Proteomes" id="UP000018468"/>
    </source>
</evidence>
<dbReference type="PROSITE" id="PS01186">
    <property type="entry name" value="EGF_2"/>
    <property type="match status" value="1"/>
</dbReference>
<keyword evidence="16" id="KW-0325">Glycoprotein</keyword>
<dbReference type="Pfam" id="PF00008">
    <property type="entry name" value="EGF"/>
    <property type="match status" value="1"/>
</dbReference>
<dbReference type="eggNOG" id="ENOG502QRGI">
    <property type="taxonomic scope" value="Eukaryota"/>
</dbReference>
<dbReference type="SUPFAM" id="SSF50494">
    <property type="entry name" value="Trypsin-like serine proteases"/>
    <property type="match status" value="1"/>
</dbReference>
<proteinExistence type="predicted"/>
<dbReference type="InterPro" id="IPR001254">
    <property type="entry name" value="Trypsin_dom"/>
</dbReference>
<dbReference type="SMART" id="SM00020">
    <property type="entry name" value="Tryp_SPc"/>
    <property type="match status" value="1"/>
</dbReference>
<feature type="signal peptide" evidence="22">
    <location>
        <begin position="1"/>
        <end position="24"/>
    </location>
</feature>
<dbReference type="PRINTS" id="PR00001">
    <property type="entry name" value="GLABLOOD"/>
</dbReference>
<dbReference type="GO" id="GO:0004252">
    <property type="term" value="F:serine-type endopeptidase activity"/>
    <property type="evidence" value="ECO:0000318"/>
    <property type="project" value="GO_Central"/>
</dbReference>
<dbReference type="SUPFAM" id="SSF57630">
    <property type="entry name" value="GLA-domain"/>
    <property type="match status" value="1"/>
</dbReference>
<dbReference type="InterPro" id="IPR000742">
    <property type="entry name" value="EGF"/>
</dbReference>
<dbReference type="PROSITE" id="PS00022">
    <property type="entry name" value="EGF_1"/>
    <property type="match status" value="1"/>
</dbReference>
<dbReference type="GeneTree" id="ENSGT00940000154474"/>
<dbReference type="PANTHER" id="PTHR24278">
    <property type="entry name" value="COAGULATION FACTOR"/>
    <property type="match status" value="1"/>
</dbReference>
<dbReference type="Pfam" id="PF14670">
    <property type="entry name" value="FXa_inhibition"/>
    <property type="match status" value="1"/>
</dbReference>
<evidence type="ECO:0000256" key="20">
    <source>
        <dbReference type="PROSITE-ProRule" id="PRU00076"/>
    </source>
</evidence>
<evidence type="ECO:0000256" key="15">
    <source>
        <dbReference type="ARBA" id="ARBA00023157"/>
    </source>
</evidence>
<comment type="caution">
    <text evidence="20">Lacks conserved residue(s) required for the propagation of feature annotation.</text>
</comment>
<accession>W5MU78</accession>
<evidence type="ECO:0000256" key="8">
    <source>
        <dbReference type="ARBA" id="ARBA00022670"/>
    </source>
</evidence>
<evidence type="ECO:0000256" key="14">
    <source>
        <dbReference type="ARBA" id="ARBA00023145"/>
    </source>
</evidence>
<dbReference type="PROSITE" id="PS50240">
    <property type="entry name" value="TRYPSIN_DOM"/>
    <property type="match status" value="1"/>
</dbReference>
<dbReference type="CDD" id="cd00190">
    <property type="entry name" value="Tryp_SPc"/>
    <property type="match status" value="1"/>
</dbReference>
<name>W5MU78_LEPOC</name>
<dbReference type="CDD" id="cd00054">
    <property type="entry name" value="EGF_CA"/>
    <property type="match status" value="1"/>
</dbReference>
<dbReference type="InterPro" id="IPR000152">
    <property type="entry name" value="EGF-type_Asp/Asn_hydroxyl_site"/>
</dbReference>
<dbReference type="Gene3D" id="2.10.25.10">
    <property type="entry name" value="Laminin"/>
    <property type="match status" value="2"/>
</dbReference>
<keyword evidence="15 20" id="KW-1015">Disulfide bond</keyword>
<dbReference type="PANTHER" id="PTHR24278:SF26">
    <property type="entry name" value="COAGULATION FACTOR VII"/>
    <property type="match status" value="1"/>
</dbReference>
<keyword evidence="9" id="KW-0165">Cleavage on pair of basic residues</keyword>
<dbReference type="InterPro" id="IPR018114">
    <property type="entry name" value="TRYPSIN_HIS"/>
</dbReference>
<comment type="function">
    <text evidence="18">Initiates the extrinsic pathway of blood coagulation. Serine protease that circulates in the blood in a zymogen form. Factor VII is converted to factor VIIa by factor Xa, factor XIIa, factor IXa, or thrombin by minor proteolysis. In the presence of tissue factor and calcium ions, factor VIIa then converts factor X to factor Xa by limited proteolysis. Factor VIIa also converts factor IX to factor IXa in the presence of tissue factor and calcium.</text>
</comment>
<evidence type="ECO:0000256" key="7">
    <source>
        <dbReference type="ARBA" id="ARBA00022536"/>
    </source>
</evidence>
<dbReference type="InterPro" id="IPR009003">
    <property type="entry name" value="Peptidase_S1_PA"/>
</dbReference>
<evidence type="ECO:0000256" key="9">
    <source>
        <dbReference type="ARBA" id="ARBA00022685"/>
    </source>
</evidence>
<evidence type="ECO:0000256" key="11">
    <source>
        <dbReference type="ARBA" id="ARBA00022737"/>
    </source>
</evidence>
<dbReference type="PRINTS" id="PR00722">
    <property type="entry name" value="CHYMOTRYPSIN"/>
</dbReference>
<dbReference type="Gene3D" id="4.10.740.10">
    <property type="entry name" value="Coagulation Factor IX"/>
    <property type="match status" value="1"/>
</dbReference>
<dbReference type="PROSITE" id="PS00134">
    <property type="entry name" value="TRYPSIN_HIS"/>
    <property type="match status" value="1"/>
</dbReference>
<organism evidence="26 27">
    <name type="scientific">Lepisosteus oculatus</name>
    <name type="common">Spotted gar</name>
    <dbReference type="NCBI Taxonomy" id="7918"/>
    <lineage>
        <taxon>Eukaryota</taxon>
        <taxon>Metazoa</taxon>
        <taxon>Chordata</taxon>
        <taxon>Craniata</taxon>
        <taxon>Vertebrata</taxon>
        <taxon>Euteleostomi</taxon>
        <taxon>Actinopterygii</taxon>
        <taxon>Neopterygii</taxon>
        <taxon>Holostei</taxon>
        <taxon>Semionotiformes</taxon>
        <taxon>Lepisosteidae</taxon>
        <taxon>Lepisosteus</taxon>
    </lineage>
</organism>
<keyword evidence="8 21" id="KW-0645">Protease</keyword>
<dbReference type="PIRSF" id="PIRSF001143">
    <property type="entry name" value="Factor_X"/>
    <property type="match status" value="1"/>
</dbReference>
<dbReference type="PROSITE" id="PS00135">
    <property type="entry name" value="TRYPSIN_SER"/>
    <property type="match status" value="1"/>
</dbReference>
<keyword evidence="21" id="KW-0720">Serine protease</keyword>
<evidence type="ECO:0000256" key="10">
    <source>
        <dbReference type="ARBA" id="ARBA00022729"/>
    </source>
</evidence>
<evidence type="ECO:0000256" key="19">
    <source>
        <dbReference type="PIRSR" id="PIRSR001143-1"/>
    </source>
</evidence>
<feature type="disulfide bond" evidence="20">
    <location>
        <begin position="112"/>
        <end position="121"/>
    </location>
</feature>
<feature type="active site" description="Charge relay system" evidence="19">
    <location>
        <position position="385"/>
    </location>
</feature>
<feature type="chain" id="PRO_5004868766" description="Coagulation factor VII" evidence="22">
    <location>
        <begin position="25"/>
        <end position="442"/>
    </location>
</feature>
<dbReference type="STRING" id="7918.ENSLOCP00000011937"/>
<dbReference type="Pfam" id="PF00594">
    <property type="entry name" value="Gla"/>
    <property type="match status" value="1"/>
</dbReference>
<dbReference type="EMBL" id="AHAT01003523">
    <property type="status" value="NOT_ANNOTATED_CDS"/>
    <property type="molecule type" value="Genomic_DNA"/>
</dbReference>
<keyword evidence="10 22" id="KW-0732">Signal</keyword>
<dbReference type="FunFam" id="2.10.25.10:FF:000162">
    <property type="entry name" value="Coagulation factor X (Predicted)"/>
    <property type="match status" value="1"/>
</dbReference>
<feature type="active site" description="Charge relay system" evidence="19">
    <location>
        <position position="288"/>
    </location>
</feature>
<dbReference type="GO" id="GO:0005615">
    <property type="term" value="C:extracellular space"/>
    <property type="evidence" value="ECO:0000318"/>
    <property type="project" value="GO_Central"/>
</dbReference>
<dbReference type="Ensembl" id="ENSLOCT00000011958.1">
    <property type="protein sequence ID" value="ENSLOCP00000011937.1"/>
    <property type="gene ID" value="ENSLOCG00000009765.1"/>
</dbReference>
<dbReference type="HOGENOM" id="CLU_006842_19_5_1"/>
<dbReference type="GO" id="GO:0016485">
    <property type="term" value="P:protein processing"/>
    <property type="evidence" value="ECO:0000318"/>
    <property type="project" value="GO_Central"/>
</dbReference>
<dbReference type="InterPro" id="IPR017857">
    <property type="entry name" value="Coagulation_fac-like_Gla_dom"/>
</dbReference>
<evidence type="ECO:0000259" key="24">
    <source>
        <dbReference type="PROSITE" id="PS50240"/>
    </source>
</evidence>
<evidence type="ECO:0000256" key="18">
    <source>
        <dbReference type="ARBA" id="ARBA00056668"/>
    </source>
</evidence>
<evidence type="ECO:0000256" key="4">
    <source>
        <dbReference type="ARBA" id="ARBA00015530"/>
    </source>
</evidence>
<evidence type="ECO:0000256" key="3">
    <source>
        <dbReference type="ARBA" id="ARBA00012069"/>
    </source>
</evidence>
<reference evidence="26" key="2">
    <citation type="submission" date="2025-08" db="UniProtKB">
        <authorList>
            <consortium name="Ensembl"/>
        </authorList>
    </citation>
    <scope>IDENTIFICATION</scope>
</reference>
<dbReference type="GO" id="GO:0005509">
    <property type="term" value="F:calcium ion binding"/>
    <property type="evidence" value="ECO:0007669"/>
    <property type="project" value="InterPro"/>
</dbReference>
<comment type="subcellular location">
    <subcellularLocation>
        <location evidence="2">Secreted</location>
    </subcellularLocation>
</comment>
<dbReference type="GO" id="GO:0007596">
    <property type="term" value="P:blood coagulation"/>
    <property type="evidence" value="ECO:0000318"/>
    <property type="project" value="GO_Central"/>
</dbReference>
<dbReference type="InParanoid" id="W5MU78"/>
<dbReference type="InterPro" id="IPR050442">
    <property type="entry name" value="Peptidase_S1_coag_factors"/>
</dbReference>
<keyword evidence="14" id="KW-0865">Zymogen</keyword>
<evidence type="ECO:0000256" key="13">
    <source>
        <dbReference type="ARBA" id="ARBA00022837"/>
    </source>
</evidence>
<evidence type="ECO:0000313" key="26">
    <source>
        <dbReference type="Ensembl" id="ENSLOCP00000011937.1"/>
    </source>
</evidence>
<keyword evidence="13" id="KW-0106">Calcium</keyword>
<dbReference type="PROSITE" id="PS50026">
    <property type="entry name" value="EGF_3"/>
    <property type="match status" value="1"/>
</dbReference>
<keyword evidence="27" id="KW-1185">Reference proteome</keyword>
<evidence type="ECO:0000256" key="12">
    <source>
        <dbReference type="ARBA" id="ARBA00022801"/>
    </source>
</evidence>